<organism evidence="2 3">
    <name type="scientific">Psychracetigena formicireducens</name>
    <dbReference type="NCBI Taxonomy" id="2986056"/>
    <lineage>
        <taxon>Bacteria</taxon>
        <taxon>Bacillati</taxon>
        <taxon>Candidatus Lithacetigenota</taxon>
        <taxon>Candidatus Psychracetigena</taxon>
    </lineage>
</organism>
<dbReference type="EMBL" id="QLTW01000415">
    <property type="protein sequence ID" value="MBT9146257.1"/>
    <property type="molecule type" value="Genomic_DNA"/>
</dbReference>
<name>A0A9E2BJ83_PSYF1</name>
<dbReference type="Proteomes" id="UP000811545">
    <property type="component" value="Unassembled WGS sequence"/>
</dbReference>
<evidence type="ECO:0000313" key="3">
    <source>
        <dbReference type="Proteomes" id="UP000811545"/>
    </source>
</evidence>
<proteinExistence type="predicted"/>
<evidence type="ECO:0000313" key="2">
    <source>
        <dbReference type="EMBL" id="MBT9146257.1"/>
    </source>
</evidence>
<feature type="region of interest" description="Disordered" evidence="1">
    <location>
        <begin position="1"/>
        <end position="35"/>
    </location>
</feature>
<reference evidence="2 3" key="1">
    <citation type="journal article" date="2021" name="bioRxiv">
        <title>Unique metabolic strategies in Hadean analogues reveal hints for primordial physiology.</title>
        <authorList>
            <person name="Nobu M.K."/>
            <person name="Nakai R."/>
            <person name="Tamazawa S."/>
            <person name="Mori H."/>
            <person name="Toyoda A."/>
            <person name="Ijiri A."/>
            <person name="Suzuki S."/>
            <person name="Kurokawa K."/>
            <person name="Kamagata Y."/>
            <person name="Tamaki H."/>
        </authorList>
    </citation>
    <scope>NUCLEOTIDE SEQUENCE [LARGE SCALE GENOMIC DNA]</scope>
    <source>
        <strain evidence="2">BS525</strain>
    </source>
</reference>
<sequence>MKNRTLKKSAPGKTNSLPINKKNKKQAPGKVKKGY</sequence>
<dbReference type="AlphaFoldDB" id="A0A9E2BJ83"/>
<feature type="compositionally biased region" description="Basic residues" evidence="1">
    <location>
        <begin position="21"/>
        <end position="35"/>
    </location>
</feature>
<evidence type="ECO:0000256" key="1">
    <source>
        <dbReference type="SAM" id="MobiDB-lite"/>
    </source>
</evidence>
<comment type="caution">
    <text evidence="2">The sequence shown here is derived from an EMBL/GenBank/DDBJ whole genome shotgun (WGS) entry which is preliminary data.</text>
</comment>
<accession>A0A9E2BJ83</accession>
<protein>
    <submittedName>
        <fullName evidence="2">Uncharacterized protein</fullName>
    </submittedName>
</protein>
<gene>
    <name evidence="2" type="ORF">DDT42_02139</name>
</gene>